<protein>
    <submittedName>
        <fullName evidence="2">Uncharacterized protein</fullName>
    </submittedName>
</protein>
<name>A0A7J7LCE9_9MAGN</name>
<keyword evidence="3" id="KW-1185">Reference proteome</keyword>
<dbReference type="Proteomes" id="UP000541444">
    <property type="component" value="Unassembled WGS sequence"/>
</dbReference>
<keyword evidence="1" id="KW-0175">Coiled coil</keyword>
<evidence type="ECO:0000313" key="3">
    <source>
        <dbReference type="Proteomes" id="UP000541444"/>
    </source>
</evidence>
<dbReference type="EMBL" id="JACGCM010002391">
    <property type="protein sequence ID" value="KAF6140351.1"/>
    <property type="molecule type" value="Genomic_DNA"/>
</dbReference>
<gene>
    <name evidence="2" type="ORF">GIB67_011370</name>
</gene>
<feature type="coiled-coil region" evidence="1">
    <location>
        <begin position="200"/>
        <end position="240"/>
    </location>
</feature>
<dbReference type="AlphaFoldDB" id="A0A7J7LCE9"/>
<comment type="caution">
    <text evidence="2">The sequence shown here is derived from an EMBL/GenBank/DDBJ whole genome shotgun (WGS) entry which is preliminary data.</text>
</comment>
<sequence>DPYINKRDSAHAFKEFTFFYGVLASPDHVQPYYPNRVVQQFNREQGIPGKRLITEDFVLKKADRGWRVREGPLVCTEGYLEWFASFSWTTICPITVDLAADDDARVHQRKEATVNEHGDTPVRHSQDVAEQYDVSTSECDLLKETIKQIKAEIELNRVVDEQCALEFADLQSLVTLLLCSCFEQLAILPSHQPVPDTTLAKKYEDLLAAHEDIKKKLIAKKDFRQKLVNAEERMKSLEAINSEW</sequence>
<reference evidence="2 3" key="1">
    <citation type="journal article" date="2020" name="IScience">
        <title>Genome Sequencing of the Endangered Kingdonia uniflora (Circaeasteraceae, Ranunculales) Reveals Potential Mechanisms of Evolutionary Specialization.</title>
        <authorList>
            <person name="Sun Y."/>
            <person name="Deng T."/>
            <person name="Zhang A."/>
            <person name="Moore M.J."/>
            <person name="Landis J.B."/>
            <person name="Lin N."/>
            <person name="Zhang H."/>
            <person name="Zhang X."/>
            <person name="Huang J."/>
            <person name="Zhang X."/>
            <person name="Sun H."/>
            <person name="Wang H."/>
        </authorList>
    </citation>
    <scope>NUCLEOTIDE SEQUENCE [LARGE SCALE GENOMIC DNA]</scope>
    <source>
        <strain evidence="2">TB1705</strain>
        <tissue evidence="2">Leaf</tissue>
    </source>
</reference>
<organism evidence="2 3">
    <name type="scientific">Kingdonia uniflora</name>
    <dbReference type="NCBI Taxonomy" id="39325"/>
    <lineage>
        <taxon>Eukaryota</taxon>
        <taxon>Viridiplantae</taxon>
        <taxon>Streptophyta</taxon>
        <taxon>Embryophyta</taxon>
        <taxon>Tracheophyta</taxon>
        <taxon>Spermatophyta</taxon>
        <taxon>Magnoliopsida</taxon>
        <taxon>Ranunculales</taxon>
        <taxon>Circaeasteraceae</taxon>
        <taxon>Kingdonia</taxon>
    </lineage>
</organism>
<feature type="non-terminal residue" evidence="2">
    <location>
        <position position="244"/>
    </location>
</feature>
<evidence type="ECO:0000313" key="2">
    <source>
        <dbReference type="EMBL" id="KAF6140351.1"/>
    </source>
</evidence>
<accession>A0A7J7LCE9</accession>
<feature type="non-terminal residue" evidence="2">
    <location>
        <position position="1"/>
    </location>
</feature>
<evidence type="ECO:0000256" key="1">
    <source>
        <dbReference type="SAM" id="Coils"/>
    </source>
</evidence>
<proteinExistence type="predicted"/>